<evidence type="ECO:0000313" key="4">
    <source>
        <dbReference type="Proteomes" id="UP000292507"/>
    </source>
</evidence>
<feature type="compositionally biased region" description="Polar residues" evidence="1">
    <location>
        <begin position="168"/>
        <end position="178"/>
    </location>
</feature>
<evidence type="ECO:0000313" key="3">
    <source>
        <dbReference type="EMBL" id="RZU30942.1"/>
    </source>
</evidence>
<keyword evidence="2" id="KW-0472">Membrane</keyword>
<proteinExistence type="predicted"/>
<dbReference type="AlphaFoldDB" id="A0A4Q7Y2B8"/>
<gene>
    <name evidence="3" type="ORF">BKA19_0578</name>
</gene>
<organism evidence="3 4">
    <name type="scientific">Blastococcus saxobsidens</name>
    <dbReference type="NCBI Taxonomy" id="138336"/>
    <lineage>
        <taxon>Bacteria</taxon>
        <taxon>Bacillati</taxon>
        <taxon>Actinomycetota</taxon>
        <taxon>Actinomycetes</taxon>
        <taxon>Geodermatophilales</taxon>
        <taxon>Geodermatophilaceae</taxon>
        <taxon>Blastococcus</taxon>
    </lineage>
</organism>
<evidence type="ECO:0000256" key="2">
    <source>
        <dbReference type="SAM" id="Phobius"/>
    </source>
</evidence>
<dbReference type="Proteomes" id="UP000292507">
    <property type="component" value="Unassembled WGS sequence"/>
</dbReference>
<comment type="caution">
    <text evidence="3">The sequence shown here is derived from an EMBL/GenBank/DDBJ whole genome shotgun (WGS) entry which is preliminary data.</text>
</comment>
<keyword evidence="2" id="KW-0812">Transmembrane</keyword>
<sequence>MDSTVVAATVGALIGAALPVLLGLWKTRDDARVQRNEELRRRRTEVYMAFCGAALDYRRAALNQWDVRARLGGKEAAARTEPAVGEDVRATRATAWSRYYEVFMLSSDGLAAAAHACLQGAADISGATTKQGREALGTEIHDRIRSFAEMAARYVGTPRQELPERSPDASSRQAGSAA</sequence>
<name>A0A4Q7Y2B8_9ACTN</name>
<keyword evidence="4" id="KW-1185">Reference proteome</keyword>
<accession>A0A4Q7Y2B8</accession>
<keyword evidence="2" id="KW-1133">Transmembrane helix</keyword>
<feature type="transmembrane region" description="Helical" evidence="2">
    <location>
        <begin position="6"/>
        <end position="25"/>
    </location>
</feature>
<evidence type="ECO:0000256" key="1">
    <source>
        <dbReference type="SAM" id="MobiDB-lite"/>
    </source>
</evidence>
<dbReference type="EMBL" id="SHKV01000001">
    <property type="protein sequence ID" value="RZU30942.1"/>
    <property type="molecule type" value="Genomic_DNA"/>
</dbReference>
<feature type="region of interest" description="Disordered" evidence="1">
    <location>
        <begin position="155"/>
        <end position="178"/>
    </location>
</feature>
<protein>
    <submittedName>
        <fullName evidence="3">Uncharacterized protein</fullName>
    </submittedName>
</protein>
<reference evidence="3 4" key="1">
    <citation type="submission" date="2019-02" db="EMBL/GenBank/DDBJ databases">
        <title>Sequencing the genomes of 1000 actinobacteria strains.</title>
        <authorList>
            <person name="Klenk H.-P."/>
        </authorList>
    </citation>
    <scope>NUCLEOTIDE SEQUENCE [LARGE SCALE GENOMIC DNA]</scope>
    <source>
        <strain evidence="3 4">DSM 44509</strain>
    </source>
</reference>
<dbReference type="RefSeq" id="WP_104528553.1">
    <property type="nucleotide sequence ID" value="NZ_POQT01000015.1"/>
</dbReference>